<dbReference type="OrthoDB" id="9450706at2759"/>
<feature type="compositionally biased region" description="Polar residues" evidence="2">
    <location>
        <begin position="103"/>
        <end position="121"/>
    </location>
</feature>
<dbReference type="Proteomes" id="UP001108280">
    <property type="component" value="Chromosome 5"/>
</dbReference>
<dbReference type="CTD" id="8744"/>
<dbReference type="SMART" id="SM00207">
    <property type="entry name" value="TNF"/>
    <property type="match status" value="1"/>
</dbReference>
<dbReference type="GO" id="GO:0045585">
    <property type="term" value="P:positive regulation of cytotoxic T cell differentiation"/>
    <property type="evidence" value="ECO:0007669"/>
    <property type="project" value="TreeGrafter"/>
</dbReference>
<comment type="similarity">
    <text evidence="1">Belongs to the tumor necrosis factor family.</text>
</comment>
<reference evidence="7" key="1">
    <citation type="journal article" date="2011" name="Nat. Biotechnol.">
        <title>The genomic sequence of the Chinese hamster ovary (CHO)-K1 cell line.</title>
        <authorList>
            <person name="Xu X."/>
            <person name="Nagarajan H."/>
            <person name="Lewis N.E."/>
            <person name="Pan S."/>
            <person name="Cai Z."/>
            <person name="Liu X."/>
            <person name="Chen W."/>
            <person name="Xie M."/>
            <person name="Wang W."/>
            <person name="Hammond S."/>
            <person name="Andersen M.R."/>
            <person name="Neff N."/>
            <person name="Passarelli B."/>
            <person name="Koh W."/>
            <person name="Fan H.C."/>
            <person name="Wang J."/>
            <person name="Gui Y."/>
            <person name="Lee K.H."/>
            <person name="Betenbaugh M.J."/>
            <person name="Quake S.R."/>
            <person name="Famili I."/>
            <person name="Palsson B.O."/>
            <person name="Wang J."/>
        </authorList>
    </citation>
    <scope>NUCLEOTIDE SEQUENCE [LARGE SCALE GENOMIC DNA]</scope>
    <source>
        <strain evidence="7">CHO K1 cell line</strain>
    </source>
</reference>
<dbReference type="STRING" id="10029.G3HCL3"/>
<dbReference type="PROSITE" id="PS00251">
    <property type="entry name" value="THD_1"/>
    <property type="match status" value="1"/>
</dbReference>
<evidence type="ECO:0000256" key="2">
    <source>
        <dbReference type="SAM" id="MobiDB-lite"/>
    </source>
</evidence>
<dbReference type="GO" id="GO:0006955">
    <property type="term" value="P:immune response"/>
    <property type="evidence" value="ECO:0007669"/>
    <property type="project" value="InterPro"/>
</dbReference>
<dbReference type="GO" id="GO:0005164">
    <property type="term" value="F:tumor necrosis factor receptor binding"/>
    <property type="evidence" value="ECO:0007669"/>
    <property type="project" value="InterPro"/>
</dbReference>
<dbReference type="RefSeq" id="XP_027272593.1">
    <property type="nucleotide sequence ID" value="XM_027416792.2"/>
</dbReference>
<dbReference type="GeneTree" id="ENSGT00390000006244"/>
<feature type="domain" description="THD" evidence="4">
    <location>
        <begin position="139"/>
        <end position="295"/>
    </location>
</feature>
<reference evidence="8" key="3">
    <citation type="journal article" date="2018" name="Biotechnol. Bioeng.">
        <title>A reference genome of the Chinese hamster based on a hybrid assembly strategy.</title>
        <authorList>
            <person name="Rupp O."/>
            <person name="MacDonald M.L."/>
            <person name="Li S."/>
            <person name="Dhiman H."/>
            <person name="Polson S."/>
            <person name="Griep S."/>
            <person name="Heffner K."/>
            <person name="Hernandez I."/>
            <person name="Brinkrolf K."/>
            <person name="Jadhav V."/>
            <person name="Samoudi M."/>
            <person name="Hao H."/>
            <person name="Kingham B."/>
            <person name="Goesmann A."/>
            <person name="Betenbaugh M.J."/>
            <person name="Lewis N.E."/>
            <person name="Borth N."/>
            <person name="Lee K.H."/>
        </authorList>
    </citation>
    <scope>NUCLEOTIDE SEQUENCE [LARGE SCALE GENOMIC DNA]</scope>
    <source>
        <strain evidence="8">17A/GY</strain>
    </source>
</reference>
<evidence type="ECO:0000256" key="1">
    <source>
        <dbReference type="ARBA" id="ARBA00008670"/>
    </source>
</evidence>
<evidence type="ECO:0000313" key="8">
    <source>
        <dbReference type="Proteomes" id="UP001108280"/>
    </source>
</evidence>
<dbReference type="InterPro" id="IPR021184">
    <property type="entry name" value="TNF_CS"/>
</dbReference>
<keyword evidence="3" id="KW-0812">Transmembrane</keyword>
<evidence type="ECO:0000313" key="9">
    <source>
        <dbReference type="RefSeq" id="XP_027272593.1"/>
    </source>
</evidence>
<dbReference type="AlphaFoldDB" id="G3HCL3"/>
<reference evidence="8" key="4">
    <citation type="journal article" date="2020" name="Biotechnol. Bioeng.">
        <title>Chromosome-scale scaffolds for the Chinese hamster reference genome assembly to facilitate the study of the CHO epigenome.</title>
        <authorList>
            <person name="Hilliard W."/>
            <person name="MacDonald M."/>
            <person name="Lee K.H."/>
        </authorList>
    </citation>
    <scope>NUCLEOTIDE SEQUENCE [LARGE SCALE GENOMIC DNA]</scope>
    <source>
        <strain evidence="8">17A/GY</strain>
    </source>
</reference>
<evidence type="ECO:0000259" key="4">
    <source>
        <dbReference type="PROSITE" id="PS50049"/>
    </source>
</evidence>
<sequence>MAMDQSTRDARHPSVTVRPADAALPAVAALLAETVRPADVESTEDAADPRVNVQDPEAALLSAPHSCFRCQLLYWVGALMLLLGVVCVPIALFTRIPTRPALTVTTSPTPGNSEKPSNLTVTPVPRNSCPKATGQGSSVFAILQAKEEVKLEPNRILKWHSQEGAGISKPLQGLRYDNVTNELVVNESGLYYVILQLKLRPVLKNTDRKVRGQVSLVLQLNPPIERPDNLALTVDLFPCSMETNLVEGSWSHLIPLKADDRLSVNLRAYLYGAQEAYKDWELSQTAITSFVLFLVPTDTPQELPSIR</sequence>
<dbReference type="KEGG" id="cge:100750679"/>
<dbReference type="PaxDb" id="10029-XP_007627369.1"/>
<dbReference type="GO" id="GO:0042104">
    <property type="term" value="P:positive regulation of activated T cell proliferation"/>
    <property type="evidence" value="ECO:0007669"/>
    <property type="project" value="TreeGrafter"/>
</dbReference>
<dbReference type="Gene3D" id="2.60.120.40">
    <property type="match status" value="1"/>
</dbReference>
<organism evidence="5 7">
    <name type="scientific">Cricetulus griseus</name>
    <name type="common">Chinese hamster</name>
    <name type="synonym">Cricetulus barabensis griseus</name>
    <dbReference type="NCBI Taxonomy" id="10029"/>
    <lineage>
        <taxon>Eukaryota</taxon>
        <taxon>Metazoa</taxon>
        <taxon>Chordata</taxon>
        <taxon>Craniata</taxon>
        <taxon>Vertebrata</taxon>
        <taxon>Euteleostomi</taxon>
        <taxon>Mammalia</taxon>
        <taxon>Eutheria</taxon>
        <taxon>Euarchontoglires</taxon>
        <taxon>Glires</taxon>
        <taxon>Rodentia</taxon>
        <taxon>Myomorpha</taxon>
        <taxon>Muroidea</taxon>
        <taxon>Cricetidae</taxon>
        <taxon>Cricetinae</taxon>
        <taxon>Cricetulus</taxon>
    </lineage>
</organism>
<reference evidence="6" key="6">
    <citation type="submission" date="2025-05" db="UniProtKB">
        <authorList>
            <consortium name="Ensembl"/>
        </authorList>
    </citation>
    <scope>IDENTIFICATION</scope>
</reference>
<keyword evidence="3" id="KW-1133">Transmembrane helix</keyword>
<dbReference type="GO" id="GO:0005886">
    <property type="term" value="C:plasma membrane"/>
    <property type="evidence" value="ECO:0007669"/>
    <property type="project" value="Ensembl"/>
</dbReference>
<dbReference type="Proteomes" id="UP000001075">
    <property type="component" value="Unassembled WGS sequence"/>
</dbReference>
<evidence type="ECO:0000313" key="5">
    <source>
        <dbReference type="EMBL" id="EGV93750.1"/>
    </source>
</evidence>
<dbReference type="SMR" id="G3HCL3"/>
<proteinExistence type="inferred from homology"/>
<dbReference type="PANTHER" id="PTHR15153:SF0">
    <property type="entry name" value="TUMOR NECROSIS FACTOR LIGAND SUPERFAMILY MEMBER 9"/>
    <property type="match status" value="1"/>
</dbReference>
<keyword evidence="8" id="KW-1185">Reference proteome</keyword>
<dbReference type="InterPro" id="IPR006052">
    <property type="entry name" value="TNF_dom"/>
</dbReference>
<dbReference type="PANTHER" id="PTHR15153">
    <property type="entry name" value="TUMOR NECROSIS FACTOR LIGAND SUPERFAMILY MEMBER 9"/>
    <property type="match status" value="1"/>
</dbReference>
<dbReference type="GlyGen" id="G3HCL3">
    <property type="glycosylation" value="1 site"/>
</dbReference>
<dbReference type="SUPFAM" id="SSF49842">
    <property type="entry name" value="TNF-like"/>
    <property type="match status" value="1"/>
</dbReference>
<reference evidence="9" key="5">
    <citation type="submission" date="2025-04" db="UniProtKB">
        <authorList>
            <consortium name="RefSeq"/>
        </authorList>
    </citation>
    <scope>IDENTIFICATION</scope>
    <source>
        <strain evidence="9">17A/GY</strain>
        <tissue evidence="9">Liver</tissue>
    </source>
</reference>
<dbReference type="GeneID" id="100750679"/>
<dbReference type="Pfam" id="PF00229">
    <property type="entry name" value="TNF"/>
    <property type="match status" value="1"/>
</dbReference>
<protein>
    <submittedName>
        <fullName evidence="6">Tumor necrosis factor (ligand) superfamily, member 9</fullName>
    </submittedName>
    <submittedName>
        <fullName evidence="5 9">Tumor necrosis factor ligand superfamily member 9</fullName>
    </submittedName>
</protein>
<dbReference type="Ensembl" id="ENSCGRT00001029530.1">
    <property type="protein sequence ID" value="ENSCGRP00001025284.1"/>
    <property type="gene ID" value="ENSCGRG00001022936.1"/>
</dbReference>
<keyword evidence="3" id="KW-0472">Membrane</keyword>
<accession>G3HCL3</accession>
<dbReference type="OMA" id="VELFPCS"/>
<feature type="region of interest" description="Disordered" evidence="2">
    <location>
        <begin position="101"/>
        <end position="132"/>
    </location>
</feature>
<reference evidence="5" key="2">
    <citation type="submission" date="2011-08" db="EMBL/GenBank/DDBJ databases">
        <title>The genomic sequence of the Chinese hamster ovary CHO-K1 cell line.</title>
        <authorList>
            <person name="Xu X."/>
            <person name="Nagarajan H."/>
            <person name="Lewis N.E."/>
            <person name="Pan S."/>
            <person name="Cai Z."/>
            <person name="Liu X."/>
            <person name="Chen W."/>
            <person name="Xie M."/>
            <person name="Wang W."/>
            <person name="Hammond S."/>
            <person name="Andersen M.R."/>
            <person name="Neff N."/>
            <person name="Passarelli B."/>
            <person name="Koh W."/>
            <person name="Fan C.H."/>
            <person name="Wang J."/>
            <person name="Gui Y."/>
            <person name="Lee K.H."/>
            <person name="Betenbaugh M.J."/>
            <person name="Quake S.R."/>
            <person name="Famili I."/>
            <person name="Palsson B.O."/>
            <person name="Wang J."/>
        </authorList>
    </citation>
    <scope>NUCLEOTIDE SEQUENCE</scope>
</reference>
<dbReference type="EMBL" id="JH000282">
    <property type="protein sequence ID" value="EGV93750.1"/>
    <property type="molecule type" value="Genomic_DNA"/>
</dbReference>
<dbReference type="Proteomes" id="UP000694386">
    <property type="component" value="Unplaced"/>
</dbReference>
<feature type="transmembrane region" description="Helical" evidence="3">
    <location>
        <begin position="72"/>
        <end position="93"/>
    </location>
</feature>
<dbReference type="RefSeq" id="XP_003501858.1">
    <property type="nucleotide sequence ID" value="XM_003501810.5"/>
</dbReference>
<dbReference type="eggNOG" id="ENOG502SSK0">
    <property type="taxonomic scope" value="Eukaryota"/>
</dbReference>
<name>G3HCL3_CRIGR</name>
<evidence type="ECO:0000256" key="3">
    <source>
        <dbReference type="SAM" id="Phobius"/>
    </source>
</evidence>
<gene>
    <name evidence="6 9" type="primary">Tnfsf9</name>
    <name evidence="5" type="ORF">I79_008224</name>
</gene>
<evidence type="ECO:0000313" key="6">
    <source>
        <dbReference type="Ensembl" id="ENSCGRP00001025284.1"/>
    </source>
</evidence>
<dbReference type="InterPro" id="IPR008983">
    <property type="entry name" value="Tumour_necrosis_fac-like_dom"/>
</dbReference>
<dbReference type="PROSITE" id="PS50049">
    <property type="entry name" value="THD_2"/>
    <property type="match status" value="1"/>
</dbReference>
<evidence type="ECO:0000313" key="7">
    <source>
        <dbReference type="Proteomes" id="UP000001075"/>
    </source>
</evidence>
<dbReference type="InterPro" id="IPR042373">
    <property type="entry name" value="TNFSF9"/>
</dbReference>
<dbReference type="GO" id="GO:0033084">
    <property type="term" value="P:regulation of immature T cell proliferation in thymus"/>
    <property type="evidence" value="ECO:0007669"/>
    <property type="project" value="Ensembl"/>
</dbReference>